<dbReference type="SUPFAM" id="SSF50156">
    <property type="entry name" value="PDZ domain-like"/>
    <property type="match status" value="1"/>
</dbReference>
<dbReference type="AlphaFoldDB" id="A0A9Q6EHN7"/>
<dbReference type="GeneID" id="57092234"/>
<name>A0A9Q6EHN7_NOSLI</name>
<dbReference type="GO" id="GO:0004252">
    <property type="term" value="F:serine-type endopeptidase activity"/>
    <property type="evidence" value="ECO:0007669"/>
    <property type="project" value="InterPro"/>
</dbReference>
<keyword evidence="2" id="KW-0645">Protease</keyword>
<dbReference type="InterPro" id="IPR009003">
    <property type="entry name" value="Peptidase_S1_PA"/>
</dbReference>
<evidence type="ECO:0000256" key="1">
    <source>
        <dbReference type="ARBA" id="ARBA00010541"/>
    </source>
</evidence>
<evidence type="ECO:0000256" key="2">
    <source>
        <dbReference type="ARBA" id="ARBA00022670"/>
    </source>
</evidence>
<dbReference type="InterPro" id="IPR001478">
    <property type="entry name" value="PDZ"/>
</dbReference>
<dbReference type="Proteomes" id="UP000222310">
    <property type="component" value="Unassembled WGS sequence"/>
</dbReference>
<dbReference type="InterPro" id="IPR036034">
    <property type="entry name" value="PDZ_sf"/>
</dbReference>
<dbReference type="PROSITE" id="PS50106">
    <property type="entry name" value="PDZ"/>
    <property type="match status" value="1"/>
</dbReference>
<dbReference type="PANTHER" id="PTHR22939">
    <property type="entry name" value="SERINE PROTEASE FAMILY S1C HTRA-RELATED"/>
    <property type="match status" value="1"/>
</dbReference>
<dbReference type="GO" id="GO:0006508">
    <property type="term" value="P:proteolysis"/>
    <property type="evidence" value="ECO:0007669"/>
    <property type="project" value="UniProtKB-KW"/>
</dbReference>
<evidence type="ECO:0000313" key="6">
    <source>
        <dbReference type="Proteomes" id="UP000222310"/>
    </source>
</evidence>
<keyword evidence="3" id="KW-0378">Hydrolase</keyword>
<organism evidence="5 6">
    <name type="scientific">Nostoc linckia z8</name>
    <dbReference type="NCBI Taxonomy" id="1628746"/>
    <lineage>
        <taxon>Bacteria</taxon>
        <taxon>Bacillati</taxon>
        <taxon>Cyanobacteriota</taxon>
        <taxon>Cyanophyceae</taxon>
        <taxon>Nostocales</taxon>
        <taxon>Nostocaceae</taxon>
        <taxon>Nostoc</taxon>
    </lineage>
</organism>
<dbReference type="InterPro" id="IPR001940">
    <property type="entry name" value="Peptidase_S1C"/>
</dbReference>
<dbReference type="PRINTS" id="PR00834">
    <property type="entry name" value="PROTEASES2C"/>
</dbReference>
<evidence type="ECO:0000313" key="5">
    <source>
        <dbReference type="EMBL" id="PHJ94982.1"/>
    </source>
</evidence>
<dbReference type="SMART" id="SM00228">
    <property type="entry name" value="PDZ"/>
    <property type="match status" value="1"/>
</dbReference>
<comment type="caution">
    <text evidence="5">The sequence shown here is derived from an EMBL/GenBank/DDBJ whole genome shotgun (WGS) entry which is preliminary data.</text>
</comment>
<evidence type="ECO:0000256" key="3">
    <source>
        <dbReference type="ARBA" id="ARBA00022801"/>
    </source>
</evidence>
<dbReference type="SUPFAM" id="SSF50494">
    <property type="entry name" value="Trypsin-like serine proteases"/>
    <property type="match status" value="1"/>
</dbReference>
<dbReference type="Pfam" id="PF13365">
    <property type="entry name" value="Trypsin_2"/>
    <property type="match status" value="1"/>
</dbReference>
<dbReference type="EMBL" id="LAHD01000154">
    <property type="protein sequence ID" value="PHJ94982.1"/>
    <property type="molecule type" value="Genomic_DNA"/>
</dbReference>
<gene>
    <name evidence="5" type="ORF">VF08_32890</name>
</gene>
<sequence>MITLFNDELSAVATKLRQSTVKVKTSATAVGSGVIWQADGLIITNAHVATSNRATVELWDGRVFEAVRSHFDPQQDLAALKINATDLNIASIADSDKLRLGELVLAVGNPMADSGAVTIGIVHTNHPQTVMADLQLYPGNSGGPLADCLGRVVGINTMIVNNLAVAIPSNIVNRFLRGSQRLQLGVTLQPVVLGRRTLGLLVLSILPGSVAKTVGLQIGDVLVGVSGRAFTQPEDLAKYLHQIDNSIPLQFLRNGQQLIVYITRQTAVEAT</sequence>
<dbReference type="Gene3D" id="2.40.10.120">
    <property type="match status" value="1"/>
</dbReference>
<feature type="domain" description="PDZ" evidence="4">
    <location>
        <begin position="172"/>
        <end position="255"/>
    </location>
</feature>
<dbReference type="RefSeq" id="WP_099067060.1">
    <property type="nucleotide sequence ID" value="NZ_LAHD01000154.1"/>
</dbReference>
<accession>A0A9Q6EHN7</accession>
<reference evidence="5 6" key="1">
    <citation type="submission" date="2015-02" db="EMBL/GenBank/DDBJ databases">
        <title>Nostoc linckia genome annotation.</title>
        <authorList>
            <person name="Zhou Z."/>
        </authorList>
    </citation>
    <scope>NUCLEOTIDE SEQUENCE [LARGE SCALE GENOMIC DNA]</scope>
    <source>
        <strain evidence="6">z8</strain>
    </source>
</reference>
<dbReference type="Gene3D" id="2.30.42.10">
    <property type="match status" value="1"/>
</dbReference>
<dbReference type="Pfam" id="PF17820">
    <property type="entry name" value="PDZ_6"/>
    <property type="match status" value="1"/>
</dbReference>
<dbReference type="InterPro" id="IPR041489">
    <property type="entry name" value="PDZ_6"/>
</dbReference>
<dbReference type="PANTHER" id="PTHR22939:SF129">
    <property type="entry name" value="SERINE PROTEASE HTRA2, MITOCHONDRIAL"/>
    <property type="match status" value="1"/>
</dbReference>
<evidence type="ECO:0000259" key="4">
    <source>
        <dbReference type="PROSITE" id="PS50106"/>
    </source>
</evidence>
<comment type="similarity">
    <text evidence="1">Belongs to the peptidase S1C family.</text>
</comment>
<protein>
    <submittedName>
        <fullName evidence="5">Peptidase S1 and S6, chymotrypsin/Hap</fullName>
    </submittedName>
</protein>
<proteinExistence type="inferred from homology"/>